<protein>
    <submittedName>
        <fullName evidence="1">Uncharacterized protein</fullName>
    </submittedName>
</protein>
<evidence type="ECO:0000313" key="1">
    <source>
        <dbReference type="EMBL" id="OGH05082.1"/>
    </source>
</evidence>
<dbReference type="EMBL" id="MFNF01000001">
    <property type="protein sequence ID" value="OGH05082.1"/>
    <property type="molecule type" value="Genomic_DNA"/>
</dbReference>
<organism evidence="1 2">
    <name type="scientific">Candidatus Lambdaproteobacteria bacterium RIFOXYD2_FULL_56_26</name>
    <dbReference type="NCBI Taxonomy" id="1817773"/>
    <lineage>
        <taxon>Bacteria</taxon>
        <taxon>Pseudomonadati</taxon>
        <taxon>Pseudomonadota</taxon>
        <taxon>Candidatus Lambdaproteobacteria</taxon>
    </lineage>
</organism>
<gene>
    <name evidence="1" type="ORF">A2557_08915</name>
</gene>
<name>A0A1F6H3Z1_9PROT</name>
<proteinExistence type="predicted"/>
<evidence type="ECO:0000313" key="2">
    <source>
        <dbReference type="Proteomes" id="UP000177583"/>
    </source>
</evidence>
<comment type="caution">
    <text evidence="1">The sequence shown here is derived from an EMBL/GenBank/DDBJ whole genome shotgun (WGS) entry which is preliminary data.</text>
</comment>
<accession>A0A1F6H3Z1</accession>
<sequence>MDNQELQKSIDRFIRAQRRRRITSDNRDLLLTQIIDQAPDLELGWVDGALAHLTLLQRQRVEAPALGFLEAIKKLNSLNKAKRLFALETLNLLGGAEQIQGLVETLTSGLAENRKKLAMSLLLSFRGTDKVTDLLLNSPTLFTAKTADSQKHALVSFRFEMAEKLMALFTKPYLATQSKTLGIDQELSLDLLRGILADARLTDLSRFLESDEVLTLKLGEVIASIQGHRMLPIYAKKRYDYLRDFFVRLSEPARFLGVDGSDLSKVCAAFLWTNLQLTPPQSLVGKMTDRALYALPSTKTELNRFLENLAPSTLDALIKDIKDLINTLCRATDADLNQLFATAKAKYELGEPDHSLFGQIYGGLMELKVMGLVALNQVEELIDKVRRDISGEPKAQKSLDEVFDQAPDVDGVEGPQQVEKNPDFSRLFRAIRPVSTTVVGFRGPKEGAGKRATQVNQRVFGNQKSLLSFKDGLEVLMDYYRAKGHHVDQFLFQPKNFPKPVVETHLTYLSSNDEDPLLLCCGITFFEQDRPIPASANAEDQMETLAEQYFLPYYFTMATGHFHPVLHARSRKIIGREEGKNEEASFQANLYMLEFKGLDMGHSESLRVASKQMLALFHGLPDNLWRLPEVQESVNFLMGKLKLAL</sequence>
<dbReference type="Proteomes" id="UP000177583">
    <property type="component" value="Unassembled WGS sequence"/>
</dbReference>
<dbReference type="AlphaFoldDB" id="A0A1F6H3Z1"/>
<reference evidence="1 2" key="1">
    <citation type="journal article" date="2016" name="Nat. Commun.">
        <title>Thousands of microbial genomes shed light on interconnected biogeochemical processes in an aquifer system.</title>
        <authorList>
            <person name="Anantharaman K."/>
            <person name="Brown C.T."/>
            <person name="Hug L.A."/>
            <person name="Sharon I."/>
            <person name="Castelle C.J."/>
            <person name="Probst A.J."/>
            <person name="Thomas B.C."/>
            <person name="Singh A."/>
            <person name="Wilkins M.J."/>
            <person name="Karaoz U."/>
            <person name="Brodie E.L."/>
            <person name="Williams K.H."/>
            <person name="Hubbard S.S."/>
            <person name="Banfield J.F."/>
        </authorList>
    </citation>
    <scope>NUCLEOTIDE SEQUENCE [LARGE SCALE GENOMIC DNA]</scope>
</reference>